<dbReference type="Pfam" id="PF08218">
    <property type="entry name" value="Citrate_ly_lig"/>
    <property type="match status" value="1"/>
</dbReference>
<protein>
    <recommendedName>
        <fullName evidence="3">[Citrate [pro-3S]-lyase] ligase</fullName>
        <ecNumber evidence="3">6.2.1.22</ecNumber>
    </recommendedName>
</protein>
<evidence type="ECO:0000256" key="2">
    <source>
        <dbReference type="ARBA" id="ARBA00022840"/>
    </source>
</evidence>
<dbReference type="PANTHER" id="PTHR40599:SF1">
    <property type="entry name" value="[CITRATE [PRO-3S]-LYASE] LIGASE"/>
    <property type="match status" value="1"/>
</dbReference>
<dbReference type="SMART" id="SM00764">
    <property type="entry name" value="Citrate_ly_lig"/>
    <property type="match status" value="1"/>
</dbReference>
<evidence type="ECO:0000259" key="4">
    <source>
        <dbReference type="PROSITE" id="PS51186"/>
    </source>
</evidence>
<name>A0A3G5FLP6_TETHA</name>
<gene>
    <name evidence="5" type="primary">citC</name>
    <name evidence="5" type="ORF">C7H83_11725</name>
</gene>
<proteinExistence type="predicted"/>
<comment type="function">
    <text evidence="3">Acetylation of prosthetic group (2-(5''-phosphoribosyl)-3'-dephosphocoenzyme-A) of the gamma subunit of citrate lyase.</text>
</comment>
<comment type="catalytic activity">
    <reaction evidence="3">
        <text>holo-[citrate lyase ACP] + acetate + ATP = acetyl-[citrate lyase ACP] + AMP + diphosphate</text>
        <dbReference type="Rhea" id="RHEA:23788"/>
        <dbReference type="Rhea" id="RHEA-COMP:10158"/>
        <dbReference type="Rhea" id="RHEA-COMP:13710"/>
        <dbReference type="ChEBI" id="CHEBI:30089"/>
        <dbReference type="ChEBI" id="CHEBI:30616"/>
        <dbReference type="ChEBI" id="CHEBI:33019"/>
        <dbReference type="ChEBI" id="CHEBI:82683"/>
        <dbReference type="ChEBI" id="CHEBI:137976"/>
        <dbReference type="ChEBI" id="CHEBI:456215"/>
        <dbReference type="EC" id="6.2.1.22"/>
    </reaction>
</comment>
<dbReference type="SUPFAM" id="SSF55729">
    <property type="entry name" value="Acyl-CoA N-acyltransferases (Nat)"/>
    <property type="match status" value="1"/>
</dbReference>
<dbReference type="InterPro" id="IPR000182">
    <property type="entry name" value="GNAT_dom"/>
</dbReference>
<evidence type="ECO:0000256" key="1">
    <source>
        <dbReference type="ARBA" id="ARBA00022741"/>
    </source>
</evidence>
<dbReference type="EC" id="6.2.1.22" evidence="3"/>
<keyword evidence="1 3" id="KW-0547">Nucleotide-binding</keyword>
<keyword evidence="2 3" id="KW-0067">ATP-binding</keyword>
<dbReference type="InterPro" id="IPR004821">
    <property type="entry name" value="Cyt_trans-like"/>
</dbReference>
<dbReference type="EMBL" id="CP027768">
    <property type="protein sequence ID" value="AYW51078.1"/>
    <property type="molecule type" value="Genomic_DNA"/>
</dbReference>
<evidence type="ECO:0000256" key="3">
    <source>
        <dbReference type="PIRNR" id="PIRNR005751"/>
    </source>
</evidence>
<keyword evidence="5" id="KW-0456">Lyase</keyword>
<dbReference type="PIRSF" id="PIRSF005751">
    <property type="entry name" value="Acet_citr_lig"/>
    <property type="match status" value="1"/>
</dbReference>
<dbReference type="GO" id="GO:0005524">
    <property type="term" value="F:ATP binding"/>
    <property type="evidence" value="ECO:0007669"/>
    <property type="project" value="UniProtKB-UniRule"/>
</dbReference>
<reference evidence="5 6" key="1">
    <citation type="journal article" date="2012" name="Int. J. Syst. Evol. Microbiol.">
        <title>Characterization of Tetragenococcus strains from sugar thick juice reveals a novel species, Tetragenococcus osmophilus sp. nov., and divides Tetragenococcus halophilus into two subspecies, T. halophilus subsp. halophilus subsp. nov. and T. halophilus subsp. flandriensis subsp. nov.</title>
        <authorList>
            <person name="Juste A."/>
            <person name="Van Trappen S."/>
            <person name="Verreth C."/>
            <person name="Cleenwerck I."/>
            <person name="De Vos P."/>
            <person name="Lievens B."/>
            <person name="Willems K.A."/>
        </authorList>
    </citation>
    <scope>NUCLEOTIDE SEQUENCE [LARGE SCALE GENOMIC DNA]</scope>
    <source>
        <strain evidence="5 6">LMG 26042</strain>
    </source>
</reference>
<dbReference type="GO" id="GO:0016829">
    <property type="term" value="F:lyase activity"/>
    <property type="evidence" value="ECO:0007669"/>
    <property type="project" value="UniProtKB-KW"/>
</dbReference>
<accession>A0A3G5FLP6</accession>
<dbReference type="Proteomes" id="UP000280475">
    <property type="component" value="Chromosome"/>
</dbReference>
<evidence type="ECO:0000313" key="5">
    <source>
        <dbReference type="EMBL" id="AYW51078.1"/>
    </source>
</evidence>
<dbReference type="NCBIfam" id="TIGR00124">
    <property type="entry name" value="cit_ly_ligase"/>
    <property type="match status" value="1"/>
</dbReference>
<dbReference type="InterPro" id="IPR013166">
    <property type="entry name" value="Citrate_lyase_ligase_C"/>
</dbReference>
<feature type="domain" description="N-acetyltransferase" evidence="4">
    <location>
        <begin position="1"/>
        <end position="144"/>
    </location>
</feature>
<keyword evidence="3 5" id="KW-0436">Ligase</keyword>
<dbReference type="Gene3D" id="3.40.630.30">
    <property type="match status" value="1"/>
</dbReference>
<dbReference type="PANTHER" id="PTHR40599">
    <property type="entry name" value="[CITRATE [PRO-3S]-LYASE] LIGASE"/>
    <property type="match status" value="1"/>
</dbReference>
<dbReference type="NCBIfam" id="TIGR00125">
    <property type="entry name" value="cyt_tran_rel"/>
    <property type="match status" value="1"/>
</dbReference>
<sequence length="333" mass="38194">MNNKYISKRIWLDKDKRGLEDWRHLMEKAGLQTGETLDYTVGIYDDKRLIATGSFAENIIKCVAVCKDYQAENLLTQVLTALIEKMNESGYYHYFLYTKPEKENVFRSLGFKKNIANDDVLFMEQGPDDFSSYLQHLQDNKKAGQGAGIVMNANPFTKGHQYLVEYAAQKNDQVYVFVLSEDHSEFSTKDRVKMVEAGVSHLSNVTVFPTRKYLVSQATFPAYFLKDKAELTVARTQARLDAQIFKEKIAPVLEINVRYVGEEPYSKVTEVYNQAMEEVFSDDLTLVILPRKEVNGSVISATKVRKAIAEQDETLLLGFLPKTTYDYLEKNFR</sequence>
<dbReference type="SUPFAM" id="SSF52374">
    <property type="entry name" value="Nucleotidylyl transferase"/>
    <property type="match status" value="1"/>
</dbReference>
<dbReference type="Gene3D" id="3.40.50.620">
    <property type="entry name" value="HUPs"/>
    <property type="match status" value="1"/>
</dbReference>
<evidence type="ECO:0000313" key="6">
    <source>
        <dbReference type="Proteomes" id="UP000280475"/>
    </source>
</evidence>
<dbReference type="InterPro" id="IPR005216">
    <property type="entry name" value="Citrate_lyase_ligase"/>
</dbReference>
<dbReference type="InterPro" id="IPR016181">
    <property type="entry name" value="Acyl_CoA_acyltransferase"/>
</dbReference>
<organism evidence="5 6">
    <name type="scientific">Tetragenococcus halophilus</name>
    <name type="common">Pediococcus halophilus</name>
    <dbReference type="NCBI Taxonomy" id="51669"/>
    <lineage>
        <taxon>Bacteria</taxon>
        <taxon>Bacillati</taxon>
        <taxon>Bacillota</taxon>
        <taxon>Bacilli</taxon>
        <taxon>Lactobacillales</taxon>
        <taxon>Enterococcaceae</taxon>
        <taxon>Tetragenococcus</taxon>
    </lineage>
</organism>
<dbReference type="GO" id="GO:0008771">
    <property type="term" value="F:[citrate (pro-3S)-lyase] ligase activity"/>
    <property type="evidence" value="ECO:0007669"/>
    <property type="project" value="UniProtKB-EC"/>
</dbReference>
<dbReference type="AlphaFoldDB" id="A0A3G5FLP6"/>
<dbReference type="GO" id="GO:0016747">
    <property type="term" value="F:acyltransferase activity, transferring groups other than amino-acyl groups"/>
    <property type="evidence" value="ECO:0007669"/>
    <property type="project" value="InterPro"/>
</dbReference>
<dbReference type="InterPro" id="IPR014729">
    <property type="entry name" value="Rossmann-like_a/b/a_fold"/>
</dbReference>
<dbReference type="PROSITE" id="PS51186">
    <property type="entry name" value="GNAT"/>
    <property type="match status" value="1"/>
</dbReference>
<dbReference type="RefSeq" id="WP_103892033.1">
    <property type="nucleotide sequence ID" value="NZ_CP027768.1"/>
</dbReference>